<dbReference type="InterPro" id="IPR037218">
    <property type="entry name" value="PTPA_sf"/>
</dbReference>
<keyword evidence="5 6" id="KW-0413">Isomerase</keyword>
<comment type="catalytic activity">
    <reaction evidence="1 6">
        <text>[protein]-peptidylproline (omega=180) = [protein]-peptidylproline (omega=0)</text>
        <dbReference type="Rhea" id="RHEA:16237"/>
        <dbReference type="Rhea" id="RHEA-COMP:10747"/>
        <dbReference type="Rhea" id="RHEA-COMP:10748"/>
        <dbReference type="ChEBI" id="CHEBI:83833"/>
        <dbReference type="ChEBI" id="CHEBI:83834"/>
        <dbReference type="EC" id="5.2.1.8"/>
    </reaction>
</comment>
<evidence type="ECO:0000313" key="8">
    <source>
        <dbReference type="Proteomes" id="UP000245609"/>
    </source>
</evidence>
<comment type="caution">
    <text evidence="7">The sequence shown here is derived from an EMBL/GenBank/DDBJ whole genome shotgun (WGS) entry which is preliminary data.</text>
</comment>
<evidence type="ECO:0000313" key="7">
    <source>
        <dbReference type="EMBL" id="PVV04031.1"/>
    </source>
</evidence>
<dbReference type="CDD" id="cd04087">
    <property type="entry name" value="PTPA"/>
    <property type="match status" value="1"/>
</dbReference>
<protein>
    <recommendedName>
        <fullName evidence="6">Serine/threonine-protein phosphatase 2A activator</fullName>
        <ecNumber evidence="6">5.2.1.8</ecNumber>
    </recommendedName>
    <alternativeName>
        <fullName evidence="6">Phosphotyrosyl phosphatase activator</fullName>
    </alternativeName>
</protein>
<dbReference type="Proteomes" id="UP000245609">
    <property type="component" value="Unassembled WGS sequence"/>
</dbReference>
<dbReference type="Pfam" id="PF03095">
    <property type="entry name" value="PTPA"/>
    <property type="match status" value="1"/>
</dbReference>
<keyword evidence="4 6" id="KW-0697">Rotamase</keyword>
<dbReference type="STRING" id="133381.A0A2T9ZHH3"/>
<keyword evidence="3 6" id="KW-0963">Cytoplasm</keyword>
<comment type="function">
    <text evidence="6">PPIases accelerate the folding of proteins. It catalyzes the cis-trans isomerization of proline imidic peptide bonds in oligopeptides.</text>
</comment>
<dbReference type="AlphaFoldDB" id="A0A2T9ZHH3"/>
<evidence type="ECO:0000256" key="3">
    <source>
        <dbReference type="ARBA" id="ARBA00022490"/>
    </source>
</evidence>
<dbReference type="GO" id="GO:0008160">
    <property type="term" value="F:protein tyrosine phosphatase activator activity"/>
    <property type="evidence" value="ECO:0007669"/>
    <property type="project" value="TreeGrafter"/>
</dbReference>
<proteinExistence type="inferred from homology"/>
<dbReference type="GO" id="GO:0003755">
    <property type="term" value="F:peptidyl-prolyl cis-trans isomerase activity"/>
    <property type="evidence" value="ECO:0007669"/>
    <property type="project" value="UniProtKB-KW"/>
</dbReference>
<reference evidence="7 8" key="1">
    <citation type="journal article" date="2018" name="MBio">
        <title>Comparative Genomics Reveals the Core Gene Toolbox for the Fungus-Insect Symbiosis.</title>
        <authorList>
            <person name="Wang Y."/>
            <person name="Stata M."/>
            <person name="Wang W."/>
            <person name="Stajich J.E."/>
            <person name="White M.M."/>
            <person name="Moncalvo J.M."/>
        </authorList>
    </citation>
    <scope>NUCLEOTIDE SEQUENCE [LARGE SCALE GENOMIC DNA]</scope>
    <source>
        <strain evidence="7 8">SC-DP-2</strain>
    </source>
</reference>
<evidence type="ECO:0000256" key="2">
    <source>
        <dbReference type="ARBA" id="ARBA00004496"/>
    </source>
</evidence>
<evidence type="ECO:0000256" key="1">
    <source>
        <dbReference type="ARBA" id="ARBA00000971"/>
    </source>
</evidence>
<dbReference type="FunFam" id="1.20.120.1150:FF:000002">
    <property type="entry name" value="Serine/threonine-protein phosphatase 2A activator"/>
    <property type="match status" value="1"/>
</dbReference>
<evidence type="ECO:0000256" key="6">
    <source>
        <dbReference type="RuleBase" id="RU361210"/>
    </source>
</evidence>
<accession>A0A2T9ZHH3</accession>
<name>A0A2T9ZHH3_9FUNG</name>
<comment type="similarity">
    <text evidence="6">Belongs to the PTPA-type PPIase family.</text>
</comment>
<dbReference type="GO" id="GO:0007052">
    <property type="term" value="P:mitotic spindle organization"/>
    <property type="evidence" value="ECO:0007669"/>
    <property type="project" value="TreeGrafter"/>
</dbReference>
<dbReference type="SUPFAM" id="SSF140984">
    <property type="entry name" value="PTPA-like"/>
    <property type="match status" value="1"/>
</dbReference>
<evidence type="ECO:0000256" key="4">
    <source>
        <dbReference type="ARBA" id="ARBA00023110"/>
    </source>
</evidence>
<dbReference type="PANTHER" id="PTHR10012:SF5">
    <property type="entry name" value="SERINE_THREONINE-PROTEIN PHOSPHATASE 2A ACTIVATOR 2"/>
    <property type="match status" value="1"/>
</dbReference>
<gene>
    <name evidence="7" type="ORF">BB560_001468</name>
</gene>
<dbReference type="InterPro" id="IPR004327">
    <property type="entry name" value="Phstyr_phstse_ac"/>
</dbReference>
<dbReference type="OrthoDB" id="16120at2759"/>
<dbReference type="EC" id="5.2.1.8" evidence="6"/>
<dbReference type="GO" id="GO:0000159">
    <property type="term" value="C:protein phosphatase type 2A complex"/>
    <property type="evidence" value="ECO:0007669"/>
    <property type="project" value="TreeGrafter"/>
</dbReference>
<dbReference type="GO" id="GO:0005737">
    <property type="term" value="C:cytoplasm"/>
    <property type="evidence" value="ECO:0007669"/>
    <property type="project" value="UniProtKB-SubCell"/>
</dbReference>
<dbReference type="PANTHER" id="PTHR10012">
    <property type="entry name" value="SERINE/THREONINE-PROTEIN PHOSPHATASE 2A REGULATORY SUBUNIT B"/>
    <property type="match status" value="1"/>
</dbReference>
<dbReference type="InterPro" id="IPR043170">
    <property type="entry name" value="PTPA_C_lid"/>
</dbReference>
<dbReference type="EMBL" id="MBFS01000168">
    <property type="protein sequence ID" value="PVV04031.1"/>
    <property type="molecule type" value="Genomic_DNA"/>
</dbReference>
<evidence type="ECO:0000256" key="5">
    <source>
        <dbReference type="ARBA" id="ARBA00023235"/>
    </source>
</evidence>
<keyword evidence="8" id="KW-1185">Reference proteome</keyword>
<organism evidence="7 8">
    <name type="scientific">Smittium megazygosporum</name>
    <dbReference type="NCBI Taxonomy" id="133381"/>
    <lineage>
        <taxon>Eukaryota</taxon>
        <taxon>Fungi</taxon>
        <taxon>Fungi incertae sedis</taxon>
        <taxon>Zoopagomycota</taxon>
        <taxon>Kickxellomycotina</taxon>
        <taxon>Harpellomycetes</taxon>
        <taxon>Harpellales</taxon>
        <taxon>Legeriomycetaceae</taxon>
        <taxon>Smittium</taxon>
    </lineage>
</organism>
<dbReference type="Gene3D" id="1.20.120.1150">
    <property type="match status" value="1"/>
</dbReference>
<dbReference type="GO" id="GO:0005634">
    <property type="term" value="C:nucleus"/>
    <property type="evidence" value="ECO:0007669"/>
    <property type="project" value="TreeGrafter"/>
</dbReference>
<sequence length="397" mass="45164">MSGIETLEAKIPKNTPIRKILTKEDLEAFRKTPIFKDLFNFICLLNSSVKGCKTSQTDAKSEIIGKLEAILDNLLNLVKETPPLETNSRFGNPAFRQYFDKAEEEIHNSLAQIIDTDHLTEVVKYFSEGLGSRKRIDYGTGHELNFIVFLFCLYKLNKFADSDYKNLVLVIFYKYIALLRKLQTTYWLEPAGSHGVWGLDDYHYLPFMFGSSQLALHKHLKPKSIHNPEVLEEYSKEYMYLDMIYHVDSLKTGSIQWHSPMIDDISGAKSWQKVNDGLIKMYSAEVLNKLPIMQHFLFGTIITFESGSLPRDLAIEIETASGDTDGCKGGHIYALGQEFPVCCGIRIPSVFAAPTYQGYEKEGLLSSIPYQSGKDDPKSTANLDMPRQTPRMYINVY</sequence>
<comment type="subcellular location">
    <subcellularLocation>
        <location evidence="2 6">Cytoplasm</location>
    </subcellularLocation>
</comment>